<keyword evidence="2" id="KW-0813">Transport</keyword>
<dbReference type="Gene3D" id="3.40.190.100">
    <property type="entry name" value="Glycine betaine-binding periplasmic protein, domain 2"/>
    <property type="match status" value="1"/>
</dbReference>
<dbReference type="SUPFAM" id="SSF53850">
    <property type="entry name" value="Periplasmic binding protein-like II"/>
    <property type="match status" value="2"/>
</dbReference>
<evidence type="ECO:0000256" key="4">
    <source>
        <dbReference type="ARBA" id="ARBA00023136"/>
    </source>
</evidence>
<dbReference type="EMBL" id="CP095071">
    <property type="protein sequence ID" value="UOQ84422.1"/>
    <property type="molecule type" value="Genomic_DNA"/>
</dbReference>
<keyword evidence="5" id="KW-0732">Signal</keyword>
<evidence type="ECO:0000256" key="1">
    <source>
        <dbReference type="ARBA" id="ARBA00004236"/>
    </source>
</evidence>
<comment type="subcellular location">
    <subcellularLocation>
        <location evidence="1">Cell membrane</location>
    </subcellularLocation>
</comment>
<gene>
    <name evidence="7" type="ORF">MUN87_17265</name>
</gene>
<feature type="domain" description="ABC-type glycine betaine transport system substrate-binding" evidence="6">
    <location>
        <begin position="199"/>
        <end position="300"/>
    </location>
</feature>
<dbReference type="RefSeq" id="WP_244742142.1">
    <property type="nucleotide sequence ID" value="NZ_CP095071.1"/>
</dbReference>
<evidence type="ECO:0000256" key="2">
    <source>
        <dbReference type="ARBA" id="ARBA00022448"/>
    </source>
</evidence>
<evidence type="ECO:0000313" key="7">
    <source>
        <dbReference type="EMBL" id="UOQ84422.1"/>
    </source>
</evidence>
<evidence type="ECO:0000313" key="8">
    <source>
        <dbReference type="Proteomes" id="UP000831537"/>
    </source>
</evidence>
<feature type="signal peptide" evidence="5">
    <location>
        <begin position="1"/>
        <end position="21"/>
    </location>
</feature>
<feature type="chain" id="PRO_5045896608" evidence="5">
    <location>
        <begin position="22"/>
        <end position="302"/>
    </location>
</feature>
<reference evidence="7 8" key="1">
    <citation type="submission" date="2022-04" db="EMBL/GenBank/DDBJ databases">
        <title>Gracilibacillus sp. isolated from saltern.</title>
        <authorList>
            <person name="Won M."/>
            <person name="Lee C.-M."/>
            <person name="Woen H.-Y."/>
            <person name="Kwon S.-W."/>
        </authorList>
    </citation>
    <scope>NUCLEOTIDE SEQUENCE [LARGE SCALE GENOMIC DNA]</scope>
    <source>
        <strain evidence="7 8">SSPM10-3</strain>
    </source>
</reference>
<organism evidence="7 8">
    <name type="scientific">Gracilibacillus salinarum</name>
    <dbReference type="NCBI Taxonomy" id="2932255"/>
    <lineage>
        <taxon>Bacteria</taxon>
        <taxon>Bacillati</taxon>
        <taxon>Bacillota</taxon>
        <taxon>Bacilli</taxon>
        <taxon>Bacillales</taxon>
        <taxon>Bacillaceae</taxon>
        <taxon>Gracilibacillus</taxon>
    </lineage>
</organism>
<keyword evidence="8" id="KW-1185">Reference proteome</keyword>
<keyword evidence="3" id="KW-1003">Cell membrane</keyword>
<dbReference type="PANTHER" id="PTHR47737:SF1">
    <property type="entry name" value="GLYCINE BETAINE_PROLINE BETAINE TRANSPORT SYSTEM PERMEASE PROTEIN PROW"/>
    <property type="match status" value="1"/>
</dbReference>
<dbReference type="PANTHER" id="PTHR47737">
    <property type="entry name" value="GLYCINE BETAINE/PROLINE BETAINE TRANSPORT SYSTEM PERMEASE PROTEIN PROW"/>
    <property type="match status" value="1"/>
</dbReference>
<dbReference type="Gene3D" id="3.10.105.10">
    <property type="entry name" value="Dipeptide-binding Protein, Domain 3"/>
    <property type="match status" value="1"/>
</dbReference>
<evidence type="ECO:0000256" key="3">
    <source>
        <dbReference type="ARBA" id="ARBA00022475"/>
    </source>
</evidence>
<dbReference type="Proteomes" id="UP000831537">
    <property type="component" value="Chromosome"/>
</dbReference>
<evidence type="ECO:0000256" key="5">
    <source>
        <dbReference type="SAM" id="SignalP"/>
    </source>
</evidence>
<keyword evidence="4" id="KW-0472">Membrane</keyword>
<sequence>MKNYKKLIGLMIIVTFILVAAGCGQEDSNTNDEEGTESVGEAVEYTITGIEAGAGITEATKNALSEYENLSGWEQETSSTAAMITELGEAIDNEEPIIVAGWSPHYKFAQYDLKYLEDPKGVYGEAENINTIARKGLEEDMPGAYTILDRFKWGVEDSEAFLLESLESEFEEVAQQWVDEHQEDVAEWTEGVEQVDGTELEIALAPWDSERAPANILKIVLEQHGFNVTLTTVDPAVMFEAIASGDADASPSAWLPITHSAFYEDYKEDIVDLGPNLEGAKTGLVVPSYMEIDSIEDLKAAE</sequence>
<dbReference type="Pfam" id="PF04069">
    <property type="entry name" value="OpuAC"/>
    <property type="match status" value="2"/>
</dbReference>
<protein>
    <submittedName>
        <fullName evidence="7">Glycine/betaine ABC transporter</fullName>
    </submittedName>
</protein>
<accession>A0ABY4GKY8</accession>
<name>A0ABY4GKY8_9BACI</name>
<dbReference type="InterPro" id="IPR007210">
    <property type="entry name" value="ABC_Gly_betaine_transp_sub-bd"/>
</dbReference>
<proteinExistence type="predicted"/>
<evidence type="ECO:0000259" key="6">
    <source>
        <dbReference type="Pfam" id="PF04069"/>
    </source>
</evidence>
<dbReference type="PROSITE" id="PS51257">
    <property type="entry name" value="PROKAR_LIPOPROTEIN"/>
    <property type="match status" value="1"/>
</dbReference>
<feature type="domain" description="ABC-type glycine betaine transport system substrate-binding" evidence="6">
    <location>
        <begin position="38"/>
        <end position="180"/>
    </location>
</feature>